<evidence type="ECO:0000256" key="4">
    <source>
        <dbReference type="ARBA" id="ARBA00022970"/>
    </source>
</evidence>
<dbReference type="RefSeq" id="WP_350344319.1">
    <property type="nucleotide sequence ID" value="NZ_CP158367.1"/>
</dbReference>
<keyword evidence="2" id="KW-0813">Transport</keyword>
<dbReference type="Pfam" id="PF13458">
    <property type="entry name" value="Peripla_BP_6"/>
    <property type="match status" value="1"/>
</dbReference>
<keyword evidence="4" id="KW-0029">Amino-acid transport</keyword>
<sequence length="396" mass="42605">MKKLLVITLCVVMVMSLAACGGGEAEQGVTDDSIKIGSVGVTSGPLAFIGSPYYEGMTAYLNTINEQGGVNGREIELIVEDDEFDPALAIDGVNSLIEDEGVFAIVGQLGTPGVLATADIVEEHGIPSVYFGSGAVELTTLGENFFPVQPNYVYEGKLKAKYAIEEFDAERIGVIYSNDDVGLEGIQGIEEGLAEMGKEDALVADVSFAPGETDLTAQVQQLRDSDPDVIIVYTLAAGATPALRQINDFQMVDIPIITSYSNADASFIAAVEPTTIQDIIDDIYVMGWLDVDEEGLDPLATAMSEYYPESMINAYTMAGWVAGEVFVAGLEEAGDDLTWEGYIEAMENIHFTEGMAPEVSYSGGVRQGVTHMSLSNIVQDEDGNWIFQQYTDFNEF</sequence>
<evidence type="ECO:0000256" key="2">
    <source>
        <dbReference type="ARBA" id="ARBA00022448"/>
    </source>
</evidence>
<comment type="similarity">
    <text evidence="1">Belongs to the leucine-binding protein family.</text>
</comment>
<proteinExistence type="inferred from homology"/>
<dbReference type="Gene3D" id="3.40.50.2300">
    <property type="match status" value="2"/>
</dbReference>
<evidence type="ECO:0000256" key="5">
    <source>
        <dbReference type="SAM" id="SignalP"/>
    </source>
</evidence>
<dbReference type="SUPFAM" id="SSF53822">
    <property type="entry name" value="Periplasmic binding protein-like I"/>
    <property type="match status" value="1"/>
</dbReference>
<feature type="signal peptide" evidence="5">
    <location>
        <begin position="1"/>
        <end position="18"/>
    </location>
</feature>
<dbReference type="EMBL" id="CP158367">
    <property type="protein sequence ID" value="XBX75575.1"/>
    <property type="molecule type" value="Genomic_DNA"/>
</dbReference>
<dbReference type="PANTHER" id="PTHR47235:SF1">
    <property type="entry name" value="BLR6548 PROTEIN"/>
    <property type="match status" value="1"/>
</dbReference>
<evidence type="ECO:0000313" key="7">
    <source>
        <dbReference type="EMBL" id="XBX75575.1"/>
    </source>
</evidence>
<dbReference type="PANTHER" id="PTHR47235">
    <property type="entry name" value="BLR6548 PROTEIN"/>
    <property type="match status" value="1"/>
</dbReference>
<dbReference type="InterPro" id="IPR028082">
    <property type="entry name" value="Peripla_BP_I"/>
</dbReference>
<dbReference type="PROSITE" id="PS51257">
    <property type="entry name" value="PROKAR_LIPOPROTEIN"/>
    <property type="match status" value="1"/>
</dbReference>
<protein>
    <submittedName>
        <fullName evidence="7">ABC transporter substrate-binding protein</fullName>
    </submittedName>
</protein>
<accession>A0AAU7VNE9</accession>
<gene>
    <name evidence="7" type="ORF">PRVXT_000714</name>
</gene>
<evidence type="ECO:0000256" key="3">
    <source>
        <dbReference type="ARBA" id="ARBA00022729"/>
    </source>
</evidence>
<keyword evidence="3 5" id="KW-0732">Signal</keyword>
<dbReference type="CDD" id="cd06343">
    <property type="entry name" value="PBP1_ABC_ligand_binding-like"/>
    <property type="match status" value="1"/>
</dbReference>
<evidence type="ECO:0000259" key="6">
    <source>
        <dbReference type="Pfam" id="PF13458"/>
    </source>
</evidence>
<dbReference type="GO" id="GO:0006865">
    <property type="term" value="P:amino acid transport"/>
    <property type="evidence" value="ECO:0007669"/>
    <property type="project" value="UniProtKB-KW"/>
</dbReference>
<feature type="domain" description="Leucine-binding protein" evidence="6">
    <location>
        <begin position="33"/>
        <end position="378"/>
    </location>
</feature>
<dbReference type="InterPro" id="IPR000709">
    <property type="entry name" value="Leu_Ile_Val-bd"/>
</dbReference>
<evidence type="ECO:0000256" key="1">
    <source>
        <dbReference type="ARBA" id="ARBA00010062"/>
    </source>
</evidence>
<feature type="chain" id="PRO_5043448169" evidence="5">
    <location>
        <begin position="19"/>
        <end position="396"/>
    </location>
</feature>
<reference evidence="7" key="1">
    <citation type="journal article" date="2013" name="Extremophiles">
        <title>Proteinivorax tanatarense gen. nov., sp. nov., an anaerobic, haloalkaliphilic, proteolytic bacterium isolated from a decaying algal bloom, and proposal of Proteinivoraceae fam. nov.</title>
        <authorList>
            <person name="Kevbrin V."/>
            <person name="Boltyanskaya Y."/>
            <person name="Zhilina T."/>
            <person name="Kolganova T."/>
            <person name="Lavrentjeva E."/>
            <person name="Kuznetsov B."/>
        </authorList>
    </citation>
    <scope>NUCLEOTIDE SEQUENCE</scope>
    <source>
        <strain evidence="7">Z-910T</strain>
    </source>
</reference>
<organism evidence="7">
    <name type="scientific">Proteinivorax tanatarense</name>
    <dbReference type="NCBI Taxonomy" id="1260629"/>
    <lineage>
        <taxon>Bacteria</taxon>
        <taxon>Bacillati</taxon>
        <taxon>Bacillota</taxon>
        <taxon>Clostridia</taxon>
        <taxon>Eubacteriales</taxon>
        <taxon>Proteinivoracaceae</taxon>
        <taxon>Proteinivorax</taxon>
    </lineage>
</organism>
<dbReference type="AlphaFoldDB" id="A0AAU7VNE9"/>
<name>A0AAU7VNE9_9FIRM</name>
<dbReference type="PRINTS" id="PR00337">
    <property type="entry name" value="LEUILEVALBP"/>
</dbReference>
<reference evidence="7" key="2">
    <citation type="submission" date="2024-06" db="EMBL/GenBank/DDBJ databases">
        <authorList>
            <person name="Petrova K.O."/>
            <person name="Toshchakov S.V."/>
            <person name="Boltjanskaja Y.V."/>
            <person name="Kevbrin V."/>
        </authorList>
    </citation>
    <scope>NUCLEOTIDE SEQUENCE</scope>
    <source>
        <strain evidence="7">Z-910T</strain>
    </source>
</reference>
<dbReference type="InterPro" id="IPR028081">
    <property type="entry name" value="Leu-bd"/>
</dbReference>